<sequence length="48" mass="5777">MRRCFKSFNGKKCHAILDEANWRIFGKNTARLFYKRHSCIPMRSEQIS</sequence>
<gene>
    <name evidence="1" type="ORF">METZ01_LOCUS156269</name>
</gene>
<feature type="non-terminal residue" evidence="1">
    <location>
        <position position="48"/>
    </location>
</feature>
<dbReference type="AlphaFoldDB" id="A0A382APE8"/>
<name>A0A382APE8_9ZZZZ</name>
<reference evidence="1" key="1">
    <citation type="submission" date="2018-05" db="EMBL/GenBank/DDBJ databases">
        <authorList>
            <person name="Lanie J.A."/>
            <person name="Ng W.-L."/>
            <person name="Kazmierczak K.M."/>
            <person name="Andrzejewski T.M."/>
            <person name="Davidsen T.M."/>
            <person name="Wayne K.J."/>
            <person name="Tettelin H."/>
            <person name="Glass J.I."/>
            <person name="Rusch D."/>
            <person name="Podicherti R."/>
            <person name="Tsui H.-C.T."/>
            <person name="Winkler M.E."/>
        </authorList>
    </citation>
    <scope>NUCLEOTIDE SEQUENCE</scope>
</reference>
<organism evidence="1">
    <name type="scientific">marine metagenome</name>
    <dbReference type="NCBI Taxonomy" id="408172"/>
    <lineage>
        <taxon>unclassified sequences</taxon>
        <taxon>metagenomes</taxon>
        <taxon>ecological metagenomes</taxon>
    </lineage>
</organism>
<protein>
    <submittedName>
        <fullName evidence="1">Uncharacterized protein</fullName>
    </submittedName>
</protein>
<evidence type="ECO:0000313" key="1">
    <source>
        <dbReference type="EMBL" id="SVB03415.1"/>
    </source>
</evidence>
<dbReference type="EMBL" id="UINC01026265">
    <property type="protein sequence ID" value="SVB03415.1"/>
    <property type="molecule type" value="Genomic_DNA"/>
</dbReference>
<proteinExistence type="predicted"/>
<accession>A0A382APE8</accession>